<protein>
    <submittedName>
        <fullName evidence="1">Uncharacterized protein</fullName>
    </submittedName>
</protein>
<dbReference type="EMBL" id="CP104003">
    <property type="protein sequence ID" value="UWM52728.1"/>
    <property type="molecule type" value="Genomic_DNA"/>
</dbReference>
<gene>
    <name evidence="1" type="ORF">N0B31_11255</name>
</gene>
<accession>A0A9E7U8Y6</accession>
<dbReference type="RefSeq" id="WP_260591723.1">
    <property type="nucleotide sequence ID" value="NZ_CP104003.1"/>
</dbReference>
<reference evidence="1" key="1">
    <citation type="submission" date="2022-09" db="EMBL/GenBank/DDBJ databases">
        <title>Diverse halophilic archaea isolated from saline environments.</title>
        <authorList>
            <person name="Cui H.-L."/>
        </authorList>
    </citation>
    <scope>NUCLEOTIDE SEQUENCE</scope>
    <source>
        <strain evidence="1">ZS-35-S2</strain>
    </source>
</reference>
<dbReference type="KEGG" id="ssai:N0B31_11255"/>
<name>A0A9E7U8Y6_9EURY</name>
<organism evidence="1 2">
    <name type="scientific">Salinirubellus salinus</name>
    <dbReference type="NCBI Taxonomy" id="1364945"/>
    <lineage>
        <taxon>Archaea</taxon>
        <taxon>Methanobacteriati</taxon>
        <taxon>Methanobacteriota</taxon>
        <taxon>Stenosarchaea group</taxon>
        <taxon>Halobacteria</taxon>
        <taxon>Halobacteriales</taxon>
        <taxon>Natronomonadaceae</taxon>
        <taxon>Salinirubellus</taxon>
    </lineage>
</organism>
<evidence type="ECO:0000313" key="1">
    <source>
        <dbReference type="EMBL" id="UWM52728.1"/>
    </source>
</evidence>
<sequence length="131" mass="15066">MGLFDRLRIEDGLDITLPGFEGDPTAVTWQTKSLYPPAMENYKITMGGQLYYERTRTEEVPEAERPLYDEEIGGFESALQRLAGSLRTVHLGWTDTEYHGTIEFHRSIDDGWYAYEATFTDGNLELVQRVH</sequence>
<keyword evidence="2" id="KW-1185">Reference proteome</keyword>
<evidence type="ECO:0000313" key="2">
    <source>
        <dbReference type="Proteomes" id="UP001057580"/>
    </source>
</evidence>
<dbReference type="Proteomes" id="UP001057580">
    <property type="component" value="Chromosome"/>
</dbReference>
<dbReference type="GeneID" id="74943007"/>
<proteinExistence type="predicted"/>
<dbReference type="AlphaFoldDB" id="A0A9E7U8Y6"/>